<evidence type="ECO:0000256" key="3">
    <source>
        <dbReference type="PROSITE-ProRule" id="PRU00283"/>
    </source>
</evidence>
<dbReference type="Pfam" id="PF00225">
    <property type="entry name" value="Kinesin"/>
    <property type="match status" value="2"/>
</dbReference>
<comment type="similarity">
    <text evidence="3 4">Belongs to the TRAFAC class myosin-kinesin ATPase superfamily. Kinesin family.</text>
</comment>
<keyword evidence="8" id="KW-1185">Reference proteome</keyword>
<dbReference type="GeneID" id="40725516"/>
<dbReference type="KEGG" id="sgra:EX895_002621"/>
<dbReference type="PROSITE" id="PS50067">
    <property type="entry name" value="KINESIN_MOTOR_2"/>
    <property type="match status" value="1"/>
</dbReference>
<feature type="coiled-coil region" evidence="5">
    <location>
        <begin position="290"/>
        <end position="324"/>
    </location>
</feature>
<keyword evidence="3 4" id="KW-0505">Motor protein</keyword>
<dbReference type="InterPro" id="IPR036961">
    <property type="entry name" value="Kinesin_motor_dom_sf"/>
</dbReference>
<feature type="binding site" evidence="3">
    <location>
        <begin position="93"/>
        <end position="100"/>
    </location>
    <ligand>
        <name>ATP</name>
        <dbReference type="ChEBI" id="CHEBI:30616"/>
    </ligand>
</feature>
<dbReference type="AlphaFoldDB" id="A0A4V6YEP2"/>
<dbReference type="OrthoDB" id="3176171at2759"/>
<dbReference type="GO" id="GO:0008017">
    <property type="term" value="F:microtubule binding"/>
    <property type="evidence" value="ECO:0007669"/>
    <property type="project" value="InterPro"/>
</dbReference>
<comment type="caution">
    <text evidence="7">The sequence shown here is derived from an EMBL/GenBank/DDBJ whole genome shotgun (WGS) entry which is preliminary data.</text>
</comment>
<gene>
    <name evidence="7" type="ORF">EX895_002621</name>
</gene>
<dbReference type="InterPro" id="IPR027417">
    <property type="entry name" value="P-loop_NTPase"/>
</dbReference>
<dbReference type="GO" id="GO:0007018">
    <property type="term" value="P:microtubule-based movement"/>
    <property type="evidence" value="ECO:0007669"/>
    <property type="project" value="InterPro"/>
</dbReference>
<keyword evidence="2 3" id="KW-0067">ATP-binding</keyword>
<reference evidence="7 8" key="1">
    <citation type="submission" date="2019-05" db="EMBL/GenBank/DDBJ databases">
        <title>Sporisorium graminicola CBS 10092 draft sequencing and annotation.</title>
        <authorList>
            <person name="Solano-Gonzalez S."/>
            <person name="Caddick M.X."/>
            <person name="Darby A."/>
        </authorList>
    </citation>
    <scope>NUCLEOTIDE SEQUENCE [LARGE SCALE GENOMIC DNA]</scope>
    <source>
        <strain evidence="7 8">CBS 10092</strain>
    </source>
</reference>
<name>A0A4V6YEP2_9BASI</name>
<dbReference type="PRINTS" id="PR00380">
    <property type="entry name" value="KINESINHEAVY"/>
</dbReference>
<evidence type="ECO:0000256" key="5">
    <source>
        <dbReference type="SAM" id="Coils"/>
    </source>
</evidence>
<evidence type="ECO:0000313" key="8">
    <source>
        <dbReference type="Proteomes" id="UP000306050"/>
    </source>
</evidence>
<dbReference type="InterPro" id="IPR019821">
    <property type="entry name" value="Kinesin_motor_CS"/>
</dbReference>
<dbReference type="InterPro" id="IPR001752">
    <property type="entry name" value="Kinesin_motor_dom"/>
</dbReference>
<dbReference type="SUPFAM" id="SSF52540">
    <property type="entry name" value="P-loop containing nucleoside triphosphate hydrolases"/>
    <property type="match status" value="1"/>
</dbReference>
<dbReference type="PANTHER" id="PTHR24115">
    <property type="entry name" value="KINESIN-RELATED"/>
    <property type="match status" value="1"/>
</dbReference>
<dbReference type="SMART" id="SM00129">
    <property type="entry name" value="KISc"/>
    <property type="match status" value="1"/>
</dbReference>
<evidence type="ECO:0000256" key="4">
    <source>
        <dbReference type="RuleBase" id="RU000394"/>
    </source>
</evidence>
<evidence type="ECO:0000256" key="1">
    <source>
        <dbReference type="ARBA" id="ARBA00022741"/>
    </source>
</evidence>
<dbReference type="GO" id="GO:0005871">
    <property type="term" value="C:kinesin complex"/>
    <property type="evidence" value="ECO:0007669"/>
    <property type="project" value="TreeGrafter"/>
</dbReference>
<dbReference type="Proteomes" id="UP000306050">
    <property type="component" value="Chromosome SGRAM_16"/>
</dbReference>
<dbReference type="GO" id="GO:0016887">
    <property type="term" value="F:ATP hydrolysis activity"/>
    <property type="evidence" value="ECO:0007669"/>
    <property type="project" value="TreeGrafter"/>
</dbReference>
<sequence length="444" mass="48977">MPPVHVFARWRPLAESAAAHGEISRRALRDGGSLFSVSVSQQTPEETRPWTSSAAFRNIFEPEDDNYAVYTAVVAPVIPSVLGGEDCTFFAYGHSGSGKTHTILGYEFEDDRQLGICLLAAKHLFDVLHRLNQEIPKEQAMCIGFSVFELRRNTAFDLLNHRSPCHIREGPDGKVHIRGETEILEGGKVRVRPIVQRMCPQYKDFRSELELALQQRATGSSSIHDQSSRTHAVLQLEVVSQVLIDARKQVVECQAELVPVGKRAIDVLIEEESRACVRTPDGRFAPNPDYQKDQARINAIQAEKAQFEAKVAAAEQRVKSILESSVTPALGAKLVFVDLAGAEYYKESGARPLGKNRTSQELQEGRQINSDLLALKEVMQAWSQGSKRIPFRSSTLTMVLREHFAATNTGPSTIIATLSPASDHFAATLNSLKYASLVGSASSR</sequence>
<feature type="domain" description="Kinesin motor" evidence="6">
    <location>
        <begin position="3"/>
        <end position="441"/>
    </location>
</feature>
<dbReference type="GO" id="GO:0005524">
    <property type="term" value="F:ATP binding"/>
    <property type="evidence" value="ECO:0007669"/>
    <property type="project" value="UniProtKB-UniRule"/>
</dbReference>
<keyword evidence="4" id="KW-0493">Microtubule</keyword>
<evidence type="ECO:0000259" key="6">
    <source>
        <dbReference type="PROSITE" id="PS50067"/>
    </source>
</evidence>
<dbReference type="InterPro" id="IPR027640">
    <property type="entry name" value="Kinesin-like_fam"/>
</dbReference>
<proteinExistence type="inferred from homology"/>
<dbReference type="GO" id="GO:0003777">
    <property type="term" value="F:microtubule motor activity"/>
    <property type="evidence" value="ECO:0007669"/>
    <property type="project" value="InterPro"/>
</dbReference>
<keyword evidence="1 3" id="KW-0547">Nucleotide-binding</keyword>
<evidence type="ECO:0000313" key="7">
    <source>
        <dbReference type="EMBL" id="TKY88269.1"/>
    </source>
</evidence>
<dbReference type="Gene3D" id="3.40.850.10">
    <property type="entry name" value="Kinesin motor domain"/>
    <property type="match status" value="1"/>
</dbReference>
<dbReference type="RefSeq" id="XP_029740254.1">
    <property type="nucleotide sequence ID" value="XM_029883219.1"/>
</dbReference>
<keyword evidence="5" id="KW-0175">Coiled coil</keyword>
<protein>
    <recommendedName>
        <fullName evidence="4">Kinesin-like protein</fullName>
    </recommendedName>
</protein>
<dbReference type="PROSITE" id="PS00411">
    <property type="entry name" value="KINESIN_MOTOR_1"/>
    <property type="match status" value="1"/>
</dbReference>
<accession>A0A4V6YEP2</accession>
<organism evidence="7 8">
    <name type="scientific">Sporisorium graminicola</name>
    <dbReference type="NCBI Taxonomy" id="280036"/>
    <lineage>
        <taxon>Eukaryota</taxon>
        <taxon>Fungi</taxon>
        <taxon>Dikarya</taxon>
        <taxon>Basidiomycota</taxon>
        <taxon>Ustilaginomycotina</taxon>
        <taxon>Ustilaginomycetes</taxon>
        <taxon>Ustilaginales</taxon>
        <taxon>Ustilaginaceae</taxon>
        <taxon>Sporisorium</taxon>
    </lineage>
</organism>
<evidence type="ECO:0000256" key="2">
    <source>
        <dbReference type="ARBA" id="ARBA00022840"/>
    </source>
</evidence>
<dbReference type="GO" id="GO:0005874">
    <property type="term" value="C:microtubule"/>
    <property type="evidence" value="ECO:0007669"/>
    <property type="project" value="UniProtKB-KW"/>
</dbReference>
<dbReference type="EMBL" id="SRRM01000009">
    <property type="protein sequence ID" value="TKY88269.1"/>
    <property type="molecule type" value="Genomic_DNA"/>
</dbReference>